<dbReference type="Gene3D" id="3.40.50.1010">
    <property type="entry name" value="5'-nuclease"/>
    <property type="match status" value="1"/>
</dbReference>
<dbReference type="InterPro" id="IPR041705">
    <property type="entry name" value="PIN_Sll0205"/>
</dbReference>
<protein>
    <recommendedName>
        <fullName evidence="1">PIN domain-containing protein</fullName>
    </recommendedName>
</protein>
<name>A0A1Y2L4F3_9PROT</name>
<dbReference type="InterPro" id="IPR029060">
    <property type="entry name" value="PIN-like_dom_sf"/>
</dbReference>
<dbReference type="InterPro" id="IPR052919">
    <property type="entry name" value="TA_system_RNase"/>
</dbReference>
<dbReference type="AlphaFoldDB" id="A0A1Y2L4F3"/>
<keyword evidence="3" id="KW-1185">Reference proteome</keyword>
<evidence type="ECO:0000313" key="3">
    <source>
        <dbReference type="Proteomes" id="UP000193391"/>
    </source>
</evidence>
<evidence type="ECO:0000313" key="2">
    <source>
        <dbReference type="EMBL" id="OSQ40551.1"/>
    </source>
</evidence>
<proteinExistence type="predicted"/>
<organism evidence="2 3">
    <name type="scientific">Thalassospira mesophila</name>
    <dbReference type="NCBI Taxonomy" id="1293891"/>
    <lineage>
        <taxon>Bacteria</taxon>
        <taxon>Pseudomonadati</taxon>
        <taxon>Pseudomonadota</taxon>
        <taxon>Alphaproteobacteria</taxon>
        <taxon>Rhodospirillales</taxon>
        <taxon>Thalassospiraceae</taxon>
        <taxon>Thalassospira</taxon>
    </lineage>
</organism>
<dbReference type="CDD" id="cd09872">
    <property type="entry name" value="PIN_Sll0205-like"/>
    <property type="match status" value="1"/>
</dbReference>
<sequence>MQVLLDTHALFWWLVDSPQLPQQARKVIGEAETVFISAASMWEVATKVRLGKWPSMVPLLSHYESWIGQAGFEPLSISFQHAHLAGGLDIPHRDPFDRMLIAQSRIESIPLISNEAMFDDFGVTRIWNKSGDIL</sequence>
<feature type="domain" description="PIN" evidence="1">
    <location>
        <begin position="3"/>
        <end position="121"/>
    </location>
</feature>
<accession>A0A1Y2L4F3</accession>
<evidence type="ECO:0000259" key="1">
    <source>
        <dbReference type="Pfam" id="PF01850"/>
    </source>
</evidence>
<dbReference type="EMBL" id="JFKA01000001">
    <property type="protein sequence ID" value="OSQ40551.1"/>
    <property type="molecule type" value="Genomic_DNA"/>
</dbReference>
<dbReference type="Pfam" id="PF01850">
    <property type="entry name" value="PIN"/>
    <property type="match status" value="1"/>
</dbReference>
<dbReference type="SUPFAM" id="SSF88723">
    <property type="entry name" value="PIN domain-like"/>
    <property type="match status" value="1"/>
</dbReference>
<dbReference type="Proteomes" id="UP000193391">
    <property type="component" value="Unassembled WGS sequence"/>
</dbReference>
<dbReference type="InterPro" id="IPR002716">
    <property type="entry name" value="PIN_dom"/>
</dbReference>
<dbReference type="STRING" id="1293891.TMES_01975"/>
<gene>
    <name evidence="2" type="ORF">TMES_01975</name>
</gene>
<comment type="caution">
    <text evidence="2">The sequence shown here is derived from an EMBL/GenBank/DDBJ whole genome shotgun (WGS) entry which is preliminary data.</text>
</comment>
<reference evidence="2 3" key="1">
    <citation type="submission" date="2014-03" db="EMBL/GenBank/DDBJ databases">
        <title>The draft genome sequence of Thalassospira mesophila JCM 18969.</title>
        <authorList>
            <person name="Lai Q."/>
            <person name="Shao Z."/>
        </authorList>
    </citation>
    <scope>NUCLEOTIDE SEQUENCE [LARGE SCALE GENOMIC DNA]</scope>
    <source>
        <strain evidence="2 3">JCM 18969</strain>
    </source>
</reference>
<dbReference type="PANTHER" id="PTHR36173:SF2">
    <property type="entry name" value="RIBONUCLEASE VAPC16"/>
    <property type="match status" value="1"/>
</dbReference>
<dbReference type="RefSeq" id="WP_085578913.1">
    <property type="nucleotide sequence ID" value="NZ_JFKA01000001.1"/>
</dbReference>
<dbReference type="PANTHER" id="PTHR36173">
    <property type="entry name" value="RIBONUCLEASE VAPC16-RELATED"/>
    <property type="match status" value="1"/>
</dbReference>
<dbReference type="OrthoDB" id="9798990at2"/>